<dbReference type="SUPFAM" id="SSF57095">
    <property type="entry name" value="Scorpion toxin-like"/>
    <property type="match status" value="1"/>
</dbReference>
<reference evidence="6" key="1">
    <citation type="journal article" date="2012" name="Nature">
        <title>A physical, genetic and functional sequence assembly of the barley genome.</title>
        <authorList>
            <consortium name="The International Barley Genome Sequencing Consortium"/>
            <person name="Mayer K.F."/>
            <person name="Waugh R."/>
            <person name="Brown J.W."/>
            <person name="Schulman A."/>
            <person name="Langridge P."/>
            <person name="Platzer M."/>
            <person name="Fincher G.B."/>
            <person name="Muehlbauer G.J."/>
            <person name="Sato K."/>
            <person name="Close T.J."/>
            <person name="Wise R.P."/>
            <person name="Stein N."/>
        </authorList>
    </citation>
    <scope>NUCLEOTIDE SEQUENCE [LARGE SCALE GENOMIC DNA]</scope>
    <source>
        <strain evidence="6">cv. Morex</strain>
    </source>
</reference>
<organism evidence="5 6">
    <name type="scientific">Hordeum vulgare subsp. vulgare</name>
    <name type="common">Domesticated barley</name>
    <dbReference type="NCBI Taxonomy" id="112509"/>
    <lineage>
        <taxon>Eukaryota</taxon>
        <taxon>Viridiplantae</taxon>
        <taxon>Streptophyta</taxon>
        <taxon>Embryophyta</taxon>
        <taxon>Tracheophyta</taxon>
        <taxon>Spermatophyta</taxon>
        <taxon>Magnoliopsida</taxon>
        <taxon>Liliopsida</taxon>
        <taxon>Poales</taxon>
        <taxon>Poaceae</taxon>
        <taxon>BOP clade</taxon>
        <taxon>Pooideae</taxon>
        <taxon>Triticodae</taxon>
        <taxon>Triticeae</taxon>
        <taxon>Hordeinae</taxon>
        <taxon>Hordeum</taxon>
    </lineage>
</organism>
<dbReference type="EnsemblPlants" id="HORVU.MOREX.r3.4HG0413760.1">
    <property type="protein sequence ID" value="HORVU.MOREX.r3.4HG0413760.1"/>
    <property type="gene ID" value="HORVU.MOREX.r3.4HG0413760"/>
</dbReference>
<reference evidence="5" key="2">
    <citation type="submission" date="2020-10" db="EMBL/GenBank/DDBJ databases">
        <authorList>
            <person name="Scholz U."/>
            <person name="Mascher M."/>
            <person name="Fiebig A."/>
        </authorList>
    </citation>
    <scope>NUCLEOTIDE SEQUENCE [LARGE SCALE GENOMIC DNA]</scope>
    <source>
        <strain evidence="5">cv. Morex</strain>
    </source>
</reference>
<feature type="transmembrane region" description="Helical" evidence="3">
    <location>
        <begin position="39"/>
        <end position="60"/>
    </location>
</feature>
<sequence>MRTCLPLYNITIGLLTHDCLLIKEKFTHNLKSMDSSRKFFMVVVVLALLVVATEVAPAHAADCKTASTRFNGICILDSSCANMCITEGFLSGGECEGLHPRCMCKAPC</sequence>
<reference evidence="5" key="3">
    <citation type="submission" date="2022-01" db="UniProtKB">
        <authorList>
            <consortium name="EnsemblPlants"/>
        </authorList>
    </citation>
    <scope>IDENTIFICATION</scope>
    <source>
        <strain evidence="5">subsp. vulgare</strain>
    </source>
</reference>
<name>A0A8I6XGI6_HORVV</name>
<evidence type="ECO:0000256" key="3">
    <source>
        <dbReference type="SAM" id="Phobius"/>
    </source>
</evidence>
<dbReference type="Pfam" id="PF00304">
    <property type="entry name" value="Gamma-thionin"/>
    <property type="match status" value="1"/>
</dbReference>
<evidence type="ECO:0000313" key="5">
    <source>
        <dbReference type="EnsemblPlants" id="HORVU.MOREX.r3.4HG0413760.1"/>
    </source>
</evidence>
<accession>A0A8I6XGI6</accession>
<evidence type="ECO:0000313" key="6">
    <source>
        <dbReference type="Proteomes" id="UP000011116"/>
    </source>
</evidence>
<dbReference type="InterPro" id="IPR036574">
    <property type="entry name" value="Scorpion_toxin-like_sf"/>
</dbReference>
<protein>
    <recommendedName>
        <fullName evidence="4">Knottins-like domain-containing protein</fullName>
    </recommendedName>
</protein>
<evidence type="ECO:0000256" key="2">
    <source>
        <dbReference type="ARBA" id="ARBA00023157"/>
    </source>
</evidence>
<dbReference type="OMA" id="CKTASTR"/>
<keyword evidence="3" id="KW-1133">Transmembrane helix</keyword>
<proteinExistence type="predicted"/>
<dbReference type="PROSITE" id="PS00940">
    <property type="entry name" value="GAMMA_THIONIN"/>
    <property type="match status" value="1"/>
</dbReference>
<evidence type="ECO:0000259" key="4">
    <source>
        <dbReference type="SMART" id="SM00505"/>
    </source>
</evidence>
<keyword evidence="2" id="KW-1015">Disulfide bond</keyword>
<dbReference type="PANTHER" id="PTHR33147">
    <property type="entry name" value="DEFENSIN-LIKE PROTEIN 1"/>
    <property type="match status" value="1"/>
</dbReference>
<keyword evidence="3" id="KW-0472">Membrane</keyword>
<keyword evidence="1" id="KW-0732">Signal</keyword>
<dbReference type="SMR" id="A0A8I6XGI6"/>
<dbReference type="Gramene" id="HORVU.MOREX.r3.4HG0413760.1">
    <property type="protein sequence ID" value="HORVU.MOREX.r3.4HG0413760.1"/>
    <property type="gene ID" value="HORVU.MOREX.r3.4HG0413760"/>
</dbReference>
<gene>
    <name evidence="5" type="primary">LOC123447444</name>
</gene>
<dbReference type="InterPro" id="IPR008176">
    <property type="entry name" value="Defensin_plant"/>
</dbReference>
<dbReference type="SMART" id="SM00505">
    <property type="entry name" value="Knot1"/>
    <property type="match status" value="1"/>
</dbReference>
<keyword evidence="6" id="KW-1185">Reference proteome</keyword>
<dbReference type="Gene3D" id="3.30.30.10">
    <property type="entry name" value="Knottin, scorpion toxin-like"/>
    <property type="match status" value="1"/>
</dbReference>
<dbReference type="PANTHER" id="PTHR33147:SF66">
    <property type="entry name" value="KNOTTIN SCORPION TOXIN-LIKE DOMAIN-CONTAINING PROTEIN"/>
    <property type="match status" value="1"/>
</dbReference>
<dbReference type="GO" id="GO:0006952">
    <property type="term" value="P:defense response"/>
    <property type="evidence" value="ECO:0000318"/>
    <property type="project" value="GO_Central"/>
</dbReference>
<dbReference type="InterPro" id="IPR003614">
    <property type="entry name" value="Knottins"/>
</dbReference>
<feature type="domain" description="Knottins-like" evidence="4">
    <location>
        <begin position="62"/>
        <end position="108"/>
    </location>
</feature>
<dbReference type="AlphaFoldDB" id="A0A8I6XGI6"/>
<dbReference type="Proteomes" id="UP000011116">
    <property type="component" value="Chromosome 4H"/>
</dbReference>
<keyword evidence="3" id="KW-0812">Transmembrane</keyword>
<evidence type="ECO:0000256" key="1">
    <source>
        <dbReference type="ARBA" id="ARBA00022729"/>
    </source>
</evidence>